<protein>
    <submittedName>
        <fullName evidence="2">Uncharacterized protein</fullName>
    </submittedName>
</protein>
<reference evidence="2" key="1">
    <citation type="submission" date="2022-11" db="UniProtKB">
        <authorList>
            <consortium name="WormBaseParasite"/>
        </authorList>
    </citation>
    <scope>IDENTIFICATION</scope>
</reference>
<evidence type="ECO:0000313" key="2">
    <source>
        <dbReference type="WBParaSite" id="nRc.2.0.1.t09995-RA"/>
    </source>
</evidence>
<accession>A0A915I772</accession>
<organism evidence="1 2">
    <name type="scientific">Romanomermis culicivorax</name>
    <name type="common">Nematode worm</name>
    <dbReference type="NCBI Taxonomy" id="13658"/>
    <lineage>
        <taxon>Eukaryota</taxon>
        <taxon>Metazoa</taxon>
        <taxon>Ecdysozoa</taxon>
        <taxon>Nematoda</taxon>
        <taxon>Enoplea</taxon>
        <taxon>Dorylaimia</taxon>
        <taxon>Mermithida</taxon>
        <taxon>Mermithoidea</taxon>
        <taxon>Mermithidae</taxon>
        <taxon>Romanomermis</taxon>
    </lineage>
</organism>
<evidence type="ECO:0000313" key="1">
    <source>
        <dbReference type="Proteomes" id="UP000887565"/>
    </source>
</evidence>
<sequence>MIGMREILKSNFGVKDSLDDRSTITKRLLYDKFISTNIEKLLTSLKSSRSMNRTLSKGTSCVANFVASVGKSGTTTIFKTVVSLFVPYFIVIETEMDKKKMDNADPRFEEIDAPIVPTIAVDDQPSVVENAGFINLTRKASHVHRITGYPKLSWTTGAKL</sequence>
<keyword evidence="1" id="KW-1185">Reference proteome</keyword>
<dbReference type="Proteomes" id="UP000887565">
    <property type="component" value="Unplaced"/>
</dbReference>
<dbReference type="AlphaFoldDB" id="A0A915I772"/>
<name>A0A915I772_ROMCU</name>
<dbReference type="WBParaSite" id="nRc.2.0.1.t09995-RA">
    <property type="protein sequence ID" value="nRc.2.0.1.t09995-RA"/>
    <property type="gene ID" value="nRc.2.0.1.g09995"/>
</dbReference>
<proteinExistence type="predicted"/>